<name>A0AAE9HVM9_9BURK</name>
<dbReference type="KEGG" id="ccam:M5D45_09420"/>
<evidence type="ECO:0000313" key="2">
    <source>
        <dbReference type="Proteomes" id="UP001056132"/>
    </source>
</evidence>
<protein>
    <submittedName>
        <fullName evidence="1">DUF2635 domain-containing protein</fullName>
    </submittedName>
</protein>
<dbReference type="InterPro" id="IPR024400">
    <property type="entry name" value="DUF2635"/>
</dbReference>
<dbReference type="Proteomes" id="UP001056132">
    <property type="component" value="Chromosome 1"/>
</dbReference>
<sequence length="62" mass="6947">MKVKPAEGLKVRDPVTRQFIDDHHEVDPTDFYWNRRLRDGDVVEVGAAPQGKAKAATEGAKE</sequence>
<dbReference type="RefSeq" id="WP_250024524.1">
    <property type="nucleotide sequence ID" value="NZ_CP097330.1"/>
</dbReference>
<dbReference type="EMBL" id="CP097330">
    <property type="protein sequence ID" value="URF02793.1"/>
    <property type="molecule type" value="Genomic_DNA"/>
</dbReference>
<dbReference type="AlphaFoldDB" id="A0AAE9HVM9"/>
<organism evidence="1 2">
    <name type="scientific">Cupriavidus campinensis</name>
    <dbReference type="NCBI Taxonomy" id="151783"/>
    <lineage>
        <taxon>Bacteria</taxon>
        <taxon>Pseudomonadati</taxon>
        <taxon>Pseudomonadota</taxon>
        <taxon>Betaproteobacteria</taxon>
        <taxon>Burkholderiales</taxon>
        <taxon>Burkholderiaceae</taxon>
        <taxon>Cupriavidus</taxon>
    </lineage>
</organism>
<proteinExistence type="predicted"/>
<reference evidence="1" key="2">
    <citation type="submission" date="2022-05" db="EMBL/GenBank/DDBJ databases">
        <authorList>
            <person name="Kunte H.-J."/>
        </authorList>
    </citation>
    <scope>NUCLEOTIDE SEQUENCE</scope>
    <source>
        <strain evidence="1">G5</strain>
    </source>
</reference>
<reference evidence="1" key="1">
    <citation type="journal article" date="2022" name="Microbiol. Resour. Announc.">
        <title>Genome Sequence of Cupriavidus campinensis Strain G5, a Member of a Bacterial Consortium Capable of Polyethylene Degradation.</title>
        <authorList>
            <person name="Schneider B."/>
            <person name="Pfeiffer F."/>
            <person name="Dyall-Smith M."/>
            <person name="Kunte H.J."/>
        </authorList>
    </citation>
    <scope>NUCLEOTIDE SEQUENCE</scope>
    <source>
        <strain evidence="1">G5</strain>
    </source>
</reference>
<dbReference type="Pfam" id="PF10948">
    <property type="entry name" value="DUF2635"/>
    <property type="match status" value="1"/>
</dbReference>
<evidence type="ECO:0000313" key="1">
    <source>
        <dbReference type="EMBL" id="URF02793.1"/>
    </source>
</evidence>
<gene>
    <name evidence="1" type="ORF">M5D45_09420</name>
</gene>
<accession>A0AAE9HVM9</accession>